<keyword evidence="3" id="KW-1185">Reference proteome</keyword>
<evidence type="ECO:0000313" key="2">
    <source>
        <dbReference type="EMBL" id="MFD0624978.1"/>
    </source>
</evidence>
<accession>A0ABW2WUL9</accession>
<evidence type="ECO:0000256" key="1">
    <source>
        <dbReference type="PROSITE-ProRule" id="PRU00339"/>
    </source>
</evidence>
<organism evidence="2 3">
    <name type="scientific">Streptomyces sanglieri</name>
    <dbReference type="NCBI Taxonomy" id="193460"/>
    <lineage>
        <taxon>Bacteria</taxon>
        <taxon>Bacillati</taxon>
        <taxon>Actinomycetota</taxon>
        <taxon>Actinomycetes</taxon>
        <taxon>Kitasatosporales</taxon>
        <taxon>Streptomycetaceae</taxon>
        <taxon>Streptomyces</taxon>
    </lineage>
</organism>
<dbReference type="InterPro" id="IPR011990">
    <property type="entry name" value="TPR-like_helical_dom_sf"/>
</dbReference>
<protein>
    <submittedName>
        <fullName evidence="2">ATP-binding protein</fullName>
    </submittedName>
</protein>
<dbReference type="EMBL" id="JBHTGL010000008">
    <property type="protein sequence ID" value="MFD0624978.1"/>
    <property type="molecule type" value="Genomic_DNA"/>
</dbReference>
<dbReference type="SUPFAM" id="SSF52540">
    <property type="entry name" value="P-loop containing nucleoside triphosphate hydrolases"/>
    <property type="match status" value="1"/>
</dbReference>
<name>A0ABW2WUL9_9ACTN</name>
<dbReference type="Proteomes" id="UP001596915">
    <property type="component" value="Unassembled WGS sequence"/>
</dbReference>
<dbReference type="PANTHER" id="PTHR47691:SF3">
    <property type="entry name" value="HTH-TYPE TRANSCRIPTIONAL REGULATOR RV0890C-RELATED"/>
    <property type="match status" value="1"/>
</dbReference>
<sequence length="743" mass="80585">MPGIGKTTLAVHAAHRLHDAYPGGRLYVDLHGFDGQAPYDPAEALAVLLHAAGAGGDLPDSLDERAARWREWTARHRVLVVLDNARNAAQVRPLLPGAATCRAIVTSRSRLAGLDGASSLLVEGLSDEEAAALFTRIAGAARVSDDPEALALVIRAADNHPLLLHWFASRFRHRESWTLRHLLDRLAEAADPLDEFDDGELVSAFRFSYTELADPTQKLLRHLALHPGPDITVTAATALVGAPPDGTRIRRGLDDLHDFHLLEEPTPGRYRLHDLTRAFALRMFGRAEPEESRARAAGRLFGHYLTTAHHADLHTHPHRRRLPAGPECTSAYATGFRDADDASAWLARERANLLAVARTAAGEAPAYAALFPHVLAPVLRRWGTWTVTNELYGAAVHALRALGTPYALAQTLIEAADVLAQTAPDEALNCAGEALELFRGLGHPHGCADALFQAGRAHLAAGRGEASLRVLDEALTGYRQVGDREGEAGALNVQGAAFFQAGRHGEALGRVRAILGIYEETGNLLGRIHAQNNLGEFHQSQGQYEEALAHYERSLVLAQRHGGRQELDILDTNMGAVYQATGQTARALACFRRSLESHRAHGDALGEVNTLINLGTMYAETGHTGEALAHFRTAGDVARRIDSGYEYMRALLGVADAHRASGQFTTASQTYEQALTAARRTGSLLGSAQALSGLAHTALDTRRWGPARRHGTRAVALYRRLEAWEEADDLRRRLLEHPEVTGS</sequence>
<dbReference type="PROSITE" id="PS50005">
    <property type="entry name" value="TPR"/>
    <property type="match status" value="1"/>
</dbReference>
<comment type="caution">
    <text evidence="2">The sequence shown here is derived from an EMBL/GenBank/DDBJ whole genome shotgun (WGS) entry which is preliminary data.</text>
</comment>
<feature type="repeat" description="TPR" evidence="1">
    <location>
        <begin position="528"/>
        <end position="561"/>
    </location>
</feature>
<proteinExistence type="predicted"/>
<dbReference type="Gene3D" id="1.25.40.10">
    <property type="entry name" value="Tetratricopeptide repeat domain"/>
    <property type="match status" value="2"/>
</dbReference>
<dbReference type="Gene3D" id="3.40.50.300">
    <property type="entry name" value="P-loop containing nucleotide triphosphate hydrolases"/>
    <property type="match status" value="1"/>
</dbReference>
<reference evidence="3" key="1">
    <citation type="journal article" date="2019" name="Int. J. Syst. Evol. Microbiol.">
        <title>The Global Catalogue of Microorganisms (GCM) 10K type strain sequencing project: providing services to taxonomists for standard genome sequencing and annotation.</title>
        <authorList>
            <consortium name="The Broad Institute Genomics Platform"/>
            <consortium name="The Broad Institute Genome Sequencing Center for Infectious Disease"/>
            <person name="Wu L."/>
            <person name="Ma J."/>
        </authorList>
    </citation>
    <scope>NUCLEOTIDE SEQUENCE [LARGE SCALE GENOMIC DNA]</scope>
    <source>
        <strain evidence="3">JCM 12607</strain>
    </source>
</reference>
<evidence type="ECO:0000313" key="3">
    <source>
        <dbReference type="Proteomes" id="UP001596915"/>
    </source>
</evidence>
<dbReference type="SMART" id="SM00028">
    <property type="entry name" value="TPR"/>
    <property type="match status" value="7"/>
</dbReference>
<keyword evidence="1" id="KW-0802">TPR repeat</keyword>
<dbReference type="PANTHER" id="PTHR47691">
    <property type="entry name" value="REGULATOR-RELATED"/>
    <property type="match status" value="1"/>
</dbReference>
<dbReference type="InterPro" id="IPR027417">
    <property type="entry name" value="P-loop_NTPase"/>
</dbReference>
<gene>
    <name evidence="2" type="ORF">ACFQ2K_21715</name>
</gene>
<dbReference type="Pfam" id="PF13424">
    <property type="entry name" value="TPR_12"/>
    <property type="match status" value="2"/>
</dbReference>
<dbReference type="Pfam" id="PF13374">
    <property type="entry name" value="TPR_10"/>
    <property type="match status" value="1"/>
</dbReference>
<keyword evidence="2" id="KW-0547">Nucleotide-binding</keyword>
<dbReference type="GO" id="GO:0005524">
    <property type="term" value="F:ATP binding"/>
    <property type="evidence" value="ECO:0007669"/>
    <property type="project" value="UniProtKB-KW"/>
</dbReference>
<keyword evidence="2" id="KW-0067">ATP-binding</keyword>
<dbReference type="InterPro" id="IPR019734">
    <property type="entry name" value="TPR_rpt"/>
</dbReference>
<dbReference type="SUPFAM" id="SSF48452">
    <property type="entry name" value="TPR-like"/>
    <property type="match status" value="2"/>
</dbReference>